<sequence>MSSAADKAKITGTGRAAKDMGFDSFKAFLESYGLRVWNHEDVLEGRAILRAMGYGVDAGTDVTVERAG</sequence>
<comment type="caution">
    <text evidence="1">The sequence shown here is derived from an EMBL/GenBank/DDBJ whole genome shotgun (WGS) entry which is preliminary data.</text>
</comment>
<evidence type="ECO:0000313" key="1">
    <source>
        <dbReference type="EMBL" id="KAF7564711.1"/>
    </source>
</evidence>
<dbReference type="Proteomes" id="UP000245464">
    <property type="component" value="Chromosome 10"/>
</dbReference>
<dbReference type="AlphaFoldDB" id="A0A2W1E6Z6"/>
<reference evidence="1" key="1">
    <citation type="journal article" date="2018" name="BMC Genomics">
        <title>Comparative genomics of the wheat fungal pathogen Pyrenophora tritici-repentis reveals chromosomal variations and genome plasticity.</title>
        <authorList>
            <person name="Moolhuijzen P."/>
            <person name="See P.T."/>
            <person name="Hane J.K."/>
            <person name="Shi G."/>
            <person name="Liu Z."/>
            <person name="Oliver R.P."/>
            <person name="Moffat C.S."/>
        </authorList>
    </citation>
    <scope>NUCLEOTIDE SEQUENCE [LARGE SCALE GENOMIC DNA]</scope>
    <source>
        <strain evidence="1">M4</strain>
    </source>
</reference>
<reference evidence="2" key="3">
    <citation type="journal article" date="2022" name="bioRxiv">
        <title>A global pangenome for the wheat fungal pathogen Pyrenophora tritici-repentis and prediction of effector protein structural homology.</title>
        <authorList>
            <person name="Moolhuijzen P."/>
            <person name="See P.T."/>
            <person name="Shi G."/>
            <person name="Powell H.R."/>
            <person name="Cockram J."/>
            <person name="Jorgensen L.N."/>
            <person name="Benslimane H."/>
            <person name="Strelkov S.E."/>
            <person name="Turner J."/>
            <person name="Liu Z."/>
            <person name="Moffat C.S."/>
        </authorList>
    </citation>
    <scope>NUCLEOTIDE SEQUENCE</scope>
    <source>
        <strain evidence="2">86-124</strain>
    </source>
</reference>
<protein>
    <submittedName>
        <fullName evidence="1">Uncharacterized protein</fullName>
    </submittedName>
</protein>
<name>A0A2W1E6Z6_9PLEO</name>
<proteinExistence type="predicted"/>
<dbReference type="OMA" id="VWNHEDV"/>
<reference evidence="2" key="2">
    <citation type="submission" date="2021-05" db="EMBL/GenBank/DDBJ databases">
        <authorList>
            <person name="Moolhuijzen P.M."/>
            <person name="Moffat C.S."/>
        </authorList>
    </citation>
    <scope>NUCLEOTIDE SEQUENCE</scope>
    <source>
        <strain evidence="2">86-124</strain>
    </source>
</reference>
<accession>A0A2W1E6Z6</accession>
<dbReference type="EMBL" id="NQIK02000010">
    <property type="protein sequence ID" value="KAF7564711.1"/>
    <property type="molecule type" value="Genomic_DNA"/>
</dbReference>
<keyword evidence="4" id="KW-1185">Reference proteome</keyword>
<evidence type="ECO:0000313" key="3">
    <source>
        <dbReference type="Proteomes" id="UP000245464"/>
    </source>
</evidence>
<dbReference type="Proteomes" id="UP000249757">
    <property type="component" value="Unassembled WGS sequence"/>
</dbReference>
<dbReference type="EMBL" id="NRDI02000014">
    <property type="protein sequence ID" value="KAI1511197.1"/>
    <property type="molecule type" value="Genomic_DNA"/>
</dbReference>
<organism evidence="1 3">
    <name type="scientific">Pyrenophora tritici-repentis</name>
    <dbReference type="NCBI Taxonomy" id="45151"/>
    <lineage>
        <taxon>Eukaryota</taxon>
        <taxon>Fungi</taxon>
        <taxon>Dikarya</taxon>
        <taxon>Ascomycota</taxon>
        <taxon>Pezizomycotina</taxon>
        <taxon>Dothideomycetes</taxon>
        <taxon>Pleosporomycetidae</taxon>
        <taxon>Pleosporales</taxon>
        <taxon>Pleosporineae</taxon>
        <taxon>Pleosporaceae</taxon>
        <taxon>Pyrenophora</taxon>
    </lineage>
</organism>
<reference evidence="4" key="4">
    <citation type="journal article" date="2022" name="Microb. Genom.">
        <title>A global pangenome for the wheat fungal pathogen Pyrenophora tritici-repentis and prediction of effector protein structural homology.</title>
        <authorList>
            <person name="Moolhuijzen P.M."/>
            <person name="See P.T."/>
            <person name="Shi G."/>
            <person name="Powell H.R."/>
            <person name="Cockram J."/>
            <person name="Jorgensen L.N."/>
            <person name="Benslimane H."/>
            <person name="Strelkov S.E."/>
            <person name="Turner J."/>
            <person name="Liu Z."/>
            <person name="Moffat C.S."/>
        </authorList>
    </citation>
    <scope>NUCLEOTIDE SEQUENCE [LARGE SCALE GENOMIC DNA]</scope>
</reference>
<evidence type="ECO:0000313" key="4">
    <source>
        <dbReference type="Proteomes" id="UP000249757"/>
    </source>
</evidence>
<gene>
    <name evidence="2" type="ORF">Ptr86124_009601</name>
    <name evidence="1" type="ORF">PtrM4_041450</name>
</gene>
<dbReference type="OrthoDB" id="4232400at2759"/>
<evidence type="ECO:0000313" key="2">
    <source>
        <dbReference type="EMBL" id="KAI1511197.1"/>
    </source>
</evidence>